<keyword evidence="3" id="KW-1185">Reference proteome</keyword>
<reference evidence="2 3" key="1">
    <citation type="submission" date="2020-03" db="EMBL/GenBank/DDBJ databases">
        <authorList>
            <person name="Bakhshi Ganjeh M."/>
        </authorList>
    </citation>
    <scope>NUCLEOTIDE SEQUENCE [LARGE SCALE GENOMIC DNA]</scope>
    <source>
        <strain evidence="3">Iran 50</strain>
    </source>
</reference>
<feature type="domain" description="N-acetyltransferase" evidence="1">
    <location>
        <begin position="18"/>
        <end position="162"/>
    </location>
</feature>
<dbReference type="Gene3D" id="3.40.630.30">
    <property type="match status" value="1"/>
</dbReference>
<name>A0ABX7UR14_9GAMM</name>
<dbReference type="Proteomes" id="UP000671960">
    <property type="component" value="Chromosome"/>
</dbReference>
<proteinExistence type="predicted"/>
<dbReference type="Pfam" id="PF00583">
    <property type="entry name" value="Acetyltransf_1"/>
    <property type="match status" value="1"/>
</dbReference>
<sequence length="162" mass="18172">MISFRAMLSSEFSDYLAYFIPDYAAEISSSYQIPEEDALQQAQREVAISLANGVDTAGQVLLCIVIRDGGAEKTLGYLWYRPDPTARSAYINDFYIFSDYRGRGFGKRTMKCLEDKLSAEGFIQIKLRVAPDNKLATHVYQSTGFQVTGINMNKILQPHSCS</sequence>
<gene>
    <name evidence="2" type="ORF">HC231_09775</name>
</gene>
<dbReference type="PANTHER" id="PTHR43259">
    <property type="entry name" value="SPT10P"/>
    <property type="match status" value="1"/>
</dbReference>
<organism evidence="2 3">
    <name type="scientific">Brenneria izadpanahii</name>
    <dbReference type="NCBI Taxonomy" id="2722756"/>
    <lineage>
        <taxon>Bacteria</taxon>
        <taxon>Pseudomonadati</taxon>
        <taxon>Pseudomonadota</taxon>
        <taxon>Gammaproteobacteria</taxon>
        <taxon>Enterobacterales</taxon>
        <taxon>Pectobacteriaceae</taxon>
        <taxon>Brenneria</taxon>
    </lineage>
</organism>
<evidence type="ECO:0000259" key="1">
    <source>
        <dbReference type="PROSITE" id="PS51186"/>
    </source>
</evidence>
<dbReference type="InterPro" id="IPR000182">
    <property type="entry name" value="GNAT_dom"/>
</dbReference>
<accession>A0ABX7UR14</accession>
<evidence type="ECO:0000313" key="2">
    <source>
        <dbReference type="EMBL" id="QTF08166.1"/>
    </source>
</evidence>
<dbReference type="InterPro" id="IPR016181">
    <property type="entry name" value="Acyl_CoA_acyltransferase"/>
</dbReference>
<protein>
    <submittedName>
        <fullName evidence="2">GNAT family N-acetyltransferase</fullName>
    </submittedName>
</protein>
<dbReference type="PANTHER" id="PTHR43259:SF1">
    <property type="entry name" value="N-ACETYLTRANSFERASE DOMAIN-CONTAINING PROTEIN"/>
    <property type="match status" value="1"/>
</dbReference>
<dbReference type="EMBL" id="CP050854">
    <property type="protein sequence ID" value="QTF08166.1"/>
    <property type="molecule type" value="Genomic_DNA"/>
</dbReference>
<dbReference type="CDD" id="cd04301">
    <property type="entry name" value="NAT_SF"/>
    <property type="match status" value="1"/>
</dbReference>
<dbReference type="RefSeq" id="WP_208230794.1">
    <property type="nucleotide sequence ID" value="NZ_CP050854.1"/>
</dbReference>
<dbReference type="PROSITE" id="PS51186">
    <property type="entry name" value="GNAT"/>
    <property type="match status" value="1"/>
</dbReference>
<evidence type="ECO:0000313" key="3">
    <source>
        <dbReference type="Proteomes" id="UP000671960"/>
    </source>
</evidence>
<dbReference type="SUPFAM" id="SSF55729">
    <property type="entry name" value="Acyl-CoA N-acyltransferases (Nat)"/>
    <property type="match status" value="1"/>
</dbReference>
<dbReference type="InterPro" id="IPR052829">
    <property type="entry name" value="N-acetyltransferase_domain"/>
</dbReference>